<dbReference type="SUPFAM" id="SSF47203">
    <property type="entry name" value="Acyl-CoA dehydrogenase C-terminal domain-like"/>
    <property type="match status" value="1"/>
</dbReference>
<accession>A0A2W5P3X2</accession>
<dbReference type="AlphaFoldDB" id="A0A2W5P3X2"/>
<dbReference type="SUPFAM" id="SSF56645">
    <property type="entry name" value="Acyl-CoA dehydrogenase NM domain-like"/>
    <property type="match status" value="1"/>
</dbReference>
<dbReference type="GO" id="GO:0016627">
    <property type="term" value="F:oxidoreductase activity, acting on the CH-CH group of donors"/>
    <property type="evidence" value="ECO:0007669"/>
    <property type="project" value="InterPro"/>
</dbReference>
<dbReference type="Gene3D" id="1.20.140.10">
    <property type="entry name" value="Butyryl-CoA Dehydrogenase, subunit A, domain 3"/>
    <property type="match status" value="1"/>
</dbReference>
<comment type="caution">
    <text evidence="1">The sequence shown here is derived from an EMBL/GenBank/DDBJ whole genome shotgun (WGS) entry which is preliminary data.</text>
</comment>
<dbReference type="InterPro" id="IPR036250">
    <property type="entry name" value="AcylCo_DH-like_C"/>
</dbReference>
<name>A0A2W5P3X2_9SPHN</name>
<dbReference type="Proteomes" id="UP000249229">
    <property type="component" value="Unassembled WGS sequence"/>
</dbReference>
<sequence>MSAPIARALAEAIAAAGWRERPARDPLTAQEHVALLRPLYAAGRRDLPLGRLLEGHVDAVQIVQRLGTPEQVARLRDRIAGGATLGVWNAALPGEPLVLHEHGLHGGKSFASGAGVLDLALVTVDMESGAQLILVDLHRTPPVIDRAWWRVTGMVRSETHRVRWEGAAIEPGDLIGEPGAYAREPWFSGGALRFVAVHAGGVAGLFDLARDHLLATGRASDPFQAVRLGELFALADGAAATLSRVAWRWFEDDDGARLPRVASARMAVLDAATRAMALAREAVGVQACFTDHPLSRMLGDLDVYLRQPVPDAMRQRAGAAAAAGLLVPAL</sequence>
<reference evidence="1 2" key="1">
    <citation type="submission" date="2017-08" db="EMBL/GenBank/DDBJ databases">
        <title>Infants hospitalized years apart are colonized by the same room-sourced microbial strains.</title>
        <authorList>
            <person name="Brooks B."/>
            <person name="Olm M.R."/>
            <person name="Firek B.A."/>
            <person name="Baker R."/>
            <person name="Thomas B.C."/>
            <person name="Morowitz M.J."/>
            <person name="Banfield J.F."/>
        </authorList>
    </citation>
    <scope>NUCLEOTIDE SEQUENCE [LARGE SCALE GENOMIC DNA]</scope>
    <source>
        <strain evidence="1">S2_005_001_R1_22</strain>
    </source>
</reference>
<gene>
    <name evidence="1" type="ORF">DI544_11500</name>
</gene>
<evidence type="ECO:0000313" key="2">
    <source>
        <dbReference type="Proteomes" id="UP000249229"/>
    </source>
</evidence>
<evidence type="ECO:0000313" key="1">
    <source>
        <dbReference type="EMBL" id="PZQ59278.1"/>
    </source>
</evidence>
<dbReference type="InterPro" id="IPR009100">
    <property type="entry name" value="AcylCoA_DH/oxidase_NM_dom_sf"/>
</dbReference>
<proteinExistence type="predicted"/>
<dbReference type="EMBL" id="QFQI01000009">
    <property type="protein sequence ID" value="PZQ59278.1"/>
    <property type="molecule type" value="Genomic_DNA"/>
</dbReference>
<protein>
    <submittedName>
        <fullName evidence="1">Acyl-CoA dehydrogenase</fullName>
    </submittedName>
</protein>
<organism evidence="1 2">
    <name type="scientific">Sphingomonas taxi</name>
    <dbReference type="NCBI Taxonomy" id="1549858"/>
    <lineage>
        <taxon>Bacteria</taxon>
        <taxon>Pseudomonadati</taxon>
        <taxon>Pseudomonadota</taxon>
        <taxon>Alphaproteobacteria</taxon>
        <taxon>Sphingomonadales</taxon>
        <taxon>Sphingomonadaceae</taxon>
        <taxon>Sphingomonas</taxon>
    </lineage>
</organism>